<proteinExistence type="predicted"/>
<evidence type="ECO:0008006" key="3">
    <source>
        <dbReference type="Google" id="ProtNLM"/>
    </source>
</evidence>
<reference evidence="1 2" key="1">
    <citation type="submission" date="2019-05" db="EMBL/GenBank/DDBJ databases">
        <authorList>
            <person name="Zhang J.-Y."/>
            <person name="Feg X."/>
            <person name="Du Z.-J."/>
        </authorList>
    </citation>
    <scope>NUCLEOTIDE SEQUENCE [LARGE SCALE GENOMIC DNA]</scope>
    <source>
        <strain evidence="1 2">RZ26</strain>
    </source>
</reference>
<sequence length="409" mass="46508">MEKLLVFLHTSNLNFVPSLYNAPSILTLFFLFIGCQLKSQTPTFEQDQEILSKVKDLHILKTENALVAVSGRLQCRVFTSSSKGLKGKSYGWFNREAILDGSFKRRFSSLGGEDRMWFGPQYGKYNVFFERGSTFEDEHMQISPDLDTLSFKVIAKNDKMIESSGRMRIKNYQDYVFDIDLHRRVAILEKERIEQNLEISIQENVYHVGFETETEMTNIGTNEWSRETGLISIWILSCIIPTDSTVAIIPTRGQIESVTNYFTPLDDSRMQIKDGVVHYKADANYLNKIGILPENTVPIFGSYSPELNLLTIVEFTFEDSPLYMNSQKTKQTDPYGGDVINIFNDGTTATAGPFGPFYELESSSSAKELKKGEKIIHVSRTYHFEGDAQSLDEIALATLGIRLSDRVKF</sequence>
<dbReference type="PROSITE" id="PS51257">
    <property type="entry name" value="PROKAR_LIPOPROTEIN"/>
    <property type="match status" value="1"/>
</dbReference>
<name>A0A5S3PGW6_9FLAO</name>
<dbReference type="AlphaFoldDB" id="A0A5S3PGW6"/>
<organism evidence="1 2">
    <name type="scientific">Maribacter algarum</name>
    <name type="common">ex Zhang et al. 2020</name>
    <dbReference type="NCBI Taxonomy" id="2578118"/>
    <lineage>
        <taxon>Bacteria</taxon>
        <taxon>Pseudomonadati</taxon>
        <taxon>Bacteroidota</taxon>
        <taxon>Flavobacteriia</taxon>
        <taxon>Flavobacteriales</taxon>
        <taxon>Flavobacteriaceae</taxon>
        <taxon>Maribacter</taxon>
    </lineage>
</organism>
<dbReference type="RefSeq" id="WP_138659847.1">
    <property type="nucleotide sequence ID" value="NZ_VATY01000005.1"/>
</dbReference>
<dbReference type="EMBL" id="VATY01000005">
    <property type="protein sequence ID" value="TMM53388.1"/>
    <property type="molecule type" value="Genomic_DNA"/>
</dbReference>
<comment type="caution">
    <text evidence="1">The sequence shown here is derived from an EMBL/GenBank/DDBJ whole genome shotgun (WGS) entry which is preliminary data.</text>
</comment>
<dbReference type="OrthoDB" id="1113889at2"/>
<evidence type="ECO:0000313" key="2">
    <source>
        <dbReference type="Proteomes" id="UP000310314"/>
    </source>
</evidence>
<dbReference type="Pfam" id="PF20583">
    <property type="entry name" value="DUF6786"/>
    <property type="match status" value="1"/>
</dbReference>
<evidence type="ECO:0000313" key="1">
    <source>
        <dbReference type="EMBL" id="TMM53388.1"/>
    </source>
</evidence>
<gene>
    <name evidence="1" type="ORF">FEE95_20220</name>
</gene>
<protein>
    <recommendedName>
        <fullName evidence="3">DUF4380 domain-containing protein</fullName>
    </recommendedName>
</protein>
<keyword evidence="2" id="KW-1185">Reference proteome</keyword>
<dbReference type="InterPro" id="IPR046713">
    <property type="entry name" value="DUF6786"/>
</dbReference>
<accession>A0A5S3PGW6</accession>
<dbReference type="Proteomes" id="UP000310314">
    <property type="component" value="Unassembled WGS sequence"/>
</dbReference>